<feature type="domain" description="Cuticlin N-terminal" evidence="2">
    <location>
        <begin position="40"/>
        <end position="93"/>
    </location>
</feature>
<name>A0A914R2G4_PAREQ</name>
<evidence type="ECO:0000259" key="2">
    <source>
        <dbReference type="Pfam" id="PF25057"/>
    </source>
</evidence>
<dbReference type="PANTHER" id="PTHR22907:SF51">
    <property type="entry name" value="CUTICLIN-1"/>
    <property type="match status" value="1"/>
</dbReference>
<dbReference type="InterPro" id="IPR051962">
    <property type="entry name" value="Cuticlin"/>
</dbReference>
<dbReference type="Proteomes" id="UP000887564">
    <property type="component" value="Unplaced"/>
</dbReference>
<accession>A0A914R2G4</accession>
<organism evidence="3 4">
    <name type="scientific">Parascaris equorum</name>
    <name type="common">Equine roundworm</name>
    <dbReference type="NCBI Taxonomy" id="6256"/>
    <lineage>
        <taxon>Eukaryota</taxon>
        <taxon>Metazoa</taxon>
        <taxon>Ecdysozoa</taxon>
        <taxon>Nematoda</taxon>
        <taxon>Chromadorea</taxon>
        <taxon>Rhabditida</taxon>
        <taxon>Spirurina</taxon>
        <taxon>Ascaridomorpha</taxon>
        <taxon>Ascaridoidea</taxon>
        <taxon>Ascarididae</taxon>
        <taxon>Parascaris</taxon>
    </lineage>
</organism>
<protein>
    <recommendedName>
        <fullName evidence="2">Cuticlin N-terminal domain-containing protein</fullName>
    </recommendedName>
</protein>
<evidence type="ECO:0000313" key="4">
    <source>
        <dbReference type="WBParaSite" id="PEQ_0000044401-mRNA-1"/>
    </source>
</evidence>
<dbReference type="WBParaSite" id="PEQ_0000044401-mRNA-1">
    <property type="protein sequence ID" value="PEQ_0000044401-mRNA-1"/>
    <property type="gene ID" value="PEQ_0000044401"/>
</dbReference>
<proteinExistence type="predicted"/>
<dbReference type="AlphaFoldDB" id="A0A914R2G4"/>
<dbReference type="Pfam" id="PF25057">
    <property type="entry name" value="CUT_N"/>
    <property type="match status" value="1"/>
</dbReference>
<evidence type="ECO:0000256" key="1">
    <source>
        <dbReference type="ARBA" id="ARBA00022729"/>
    </source>
</evidence>
<keyword evidence="1" id="KW-0732">Signal</keyword>
<dbReference type="PANTHER" id="PTHR22907">
    <property type="entry name" value="GH04558P"/>
    <property type="match status" value="1"/>
</dbReference>
<sequence>MSTYFEFSDTKNETVKYAVNIKRKPSSSTLERKTRLMCEIQGLYAEPGCRNDENGRQVAGITLPFETCNLARTRSLNPRGVFVTTTVVITFHVSANLEYMNPQNS</sequence>
<evidence type="ECO:0000313" key="3">
    <source>
        <dbReference type="Proteomes" id="UP000887564"/>
    </source>
</evidence>
<keyword evidence="3" id="KW-1185">Reference proteome</keyword>
<reference evidence="4" key="1">
    <citation type="submission" date="2022-11" db="UniProtKB">
        <authorList>
            <consortium name="WormBaseParasite"/>
        </authorList>
    </citation>
    <scope>IDENTIFICATION</scope>
</reference>
<dbReference type="InterPro" id="IPR056953">
    <property type="entry name" value="CUT_N"/>
</dbReference>